<keyword evidence="2" id="KW-1185">Reference proteome</keyword>
<proteinExistence type="predicted"/>
<evidence type="ECO:0000313" key="2">
    <source>
        <dbReference type="Proteomes" id="UP000664698"/>
    </source>
</evidence>
<reference evidence="1 2" key="1">
    <citation type="submission" date="2021-03" db="EMBL/GenBank/DDBJ databases">
        <title>novel species isolated from a fishpond in China.</title>
        <authorList>
            <person name="Lu H."/>
            <person name="Cai Z."/>
        </authorList>
    </citation>
    <scope>NUCLEOTIDE SEQUENCE [LARGE SCALE GENOMIC DNA]</scope>
    <source>
        <strain evidence="1 2">JCM 31546</strain>
    </source>
</reference>
<evidence type="ECO:0000313" key="1">
    <source>
        <dbReference type="EMBL" id="MBN7803020.1"/>
    </source>
</evidence>
<accession>A0ABS3BUP4</accession>
<protein>
    <recommendedName>
        <fullName evidence="3">6-bladed beta-propeller</fullName>
    </recommendedName>
</protein>
<evidence type="ECO:0008006" key="3">
    <source>
        <dbReference type="Google" id="ProtNLM"/>
    </source>
</evidence>
<organism evidence="1 2">
    <name type="scientific">Algoriphagus aestuariicola</name>
    <dbReference type="NCBI Taxonomy" id="1852016"/>
    <lineage>
        <taxon>Bacteria</taxon>
        <taxon>Pseudomonadati</taxon>
        <taxon>Bacteroidota</taxon>
        <taxon>Cytophagia</taxon>
        <taxon>Cytophagales</taxon>
        <taxon>Cyclobacteriaceae</taxon>
        <taxon>Algoriphagus</taxon>
    </lineage>
</organism>
<sequence>MLIQHSTQLFLYDFAADSIVKSIELDTLPLVLPEVNLGGALYSDVDQSIALFFPQKAKIYHLDSGCNLVKELSLSGLDDIGHMFLPYGEVFYYNPAKNLYYIGMMKNEGDIVGFLEDTRFVGIFDSKTGQLIDQFAGFSEERKAHRFEVLSEGLFYMDVHSDEFYIRDVVGSQTVTKWDLSGKWMGSYRLGSERMNMELQPYSEGDFAEGKRSDYFYGLKVIGEDRVVSNIFLRDYPDGKERIEGLLLVEDFTKNRSYSKEIYPFQKIVHVSDSTIWMVRNHPLTEDMVLVAIEYSLEK</sequence>
<gene>
    <name evidence="1" type="ORF">J0A67_19250</name>
</gene>
<name>A0ABS3BUP4_9BACT</name>
<dbReference type="RefSeq" id="WP_206571012.1">
    <property type="nucleotide sequence ID" value="NZ_JAFKCW010000004.1"/>
</dbReference>
<dbReference type="Proteomes" id="UP000664698">
    <property type="component" value="Unassembled WGS sequence"/>
</dbReference>
<dbReference type="SUPFAM" id="SSF50969">
    <property type="entry name" value="YVTN repeat-like/Quinoprotein amine dehydrogenase"/>
    <property type="match status" value="1"/>
</dbReference>
<comment type="caution">
    <text evidence="1">The sequence shown here is derived from an EMBL/GenBank/DDBJ whole genome shotgun (WGS) entry which is preliminary data.</text>
</comment>
<dbReference type="InterPro" id="IPR011044">
    <property type="entry name" value="Quino_amine_DH_bsu"/>
</dbReference>
<dbReference type="EMBL" id="JAFKCW010000004">
    <property type="protein sequence ID" value="MBN7803020.1"/>
    <property type="molecule type" value="Genomic_DNA"/>
</dbReference>